<protein>
    <submittedName>
        <fullName evidence="1">Uncharacterized protein</fullName>
    </submittedName>
</protein>
<keyword evidence="2" id="KW-1185">Reference proteome</keyword>
<sequence length="151" mass="16631">MDPNIFAGLFASADNNSNRNNANVANNSALVPSRPQNPGGQMSQDVFNSILQGGETKTTTTVARKEVHGESKAPMPSSGIGLDAEEIVREAKQCWREEYATGWPNPYADYNFRCIDMLATTPMGLMELQRRIMESKMVRGQGGVSPMPWMF</sequence>
<gene>
    <name evidence="1" type="ORF">LTR37_007177</name>
</gene>
<accession>A0ACC3NG19</accession>
<comment type="caution">
    <text evidence="1">The sequence shown here is derived from an EMBL/GenBank/DDBJ whole genome shotgun (WGS) entry which is preliminary data.</text>
</comment>
<organism evidence="1 2">
    <name type="scientific">Vermiconidia calcicola</name>
    <dbReference type="NCBI Taxonomy" id="1690605"/>
    <lineage>
        <taxon>Eukaryota</taxon>
        <taxon>Fungi</taxon>
        <taxon>Dikarya</taxon>
        <taxon>Ascomycota</taxon>
        <taxon>Pezizomycotina</taxon>
        <taxon>Dothideomycetes</taxon>
        <taxon>Dothideomycetidae</taxon>
        <taxon>Mycosphaerellales</taxon>
        <taxon>Extremaceae</taxon>
        <taxon>Vermiconidia</taxon>
    </lineage>
</organism>
<evidence type="ECO:0000313" key="2">
    <source>
        <dbReference type="Proteomes" id="UP001281147"/>
    </source>
</evidence>
<evidence type="ECO:0000313" key="1">
    <source>
        <dbReference type="EMBL" id="KAK3715449.1"/>
    </source>
</evidence>
<name>A0ACC3NG19_9PEZI</name>
<dbReference type="EMBL" id="JAUTXU010000049">
    <property type="protein sequence ID" value="KAK3715449.1"/>
    <property type="molecule type" value="Genomic_DNA"/>
</dbReference>
<proteinExistence type="predicted"/>
<reference evidence="1" key="1">
    <citation type="submission" date="2023-07" db="EMBL/GenBank/DDBJ databases">
        <title>Black Yeasts Isolated from many extreme environments.</title>
        <authorList>
            <person name="Coleine C."/>
            <person name="Stajich J.E."/>
            <person name="Selbmann L."/>
        </authorList>
    </citation>
    <scope>NUCLEOTIDE SEQUENCE</scope>
    <source>
        <strain evidence="1">CCFEE 5714</strain>
    </source>
</reference>
<dbReference type="Proteomes" id="UP001281147">
    <property type="component" value="Unassembled WGS sequence"/>
</dbReference>